<dbReference type="EMBL" id="CAJJDP010000073">
    <property type="protein sequence ID" value="CAD8179820.1"/>
    <property type="molecule type" value="Genomic_DNA"/>
</dbReference>
<name>A0A8S1VRF8_PAROT</name>
<proteinExistence type="predicted"/>
<evidence type="ECO:0000313" key="2">
    <source>
        <dbReference type="Proteomes" id="UP000683925"/>
    </source>
</evidence>
<evidence type="ECO:0000313" key="1">
    <source>
        <dbReference type="EMBL" id="CAD8179820.1"/>
    </source>
</evidence>
<keyword evidence="2" id="KW-1185">Reference proteome</keyword>
<organism evidence="1 2">
    <name type="scientific">Paramecium octaurelia</name>
    <dbReference type="NCBI Taxonomy" id="43137"/>
    <lineage>
        <taxon>Eukaryota</taxon>
        <taxon>Sar</taxon>
        <taxon>Alveolata</taxon>
        <taxon>Ciliophora</taxon>
        <taxon>Intramacronucleata</taxon>
        <taxon>Oligohymenophorea</taxon>
        <taxon>Peniculida</taxon>
        <taxon>Parameciidae</taxon>
        <taxon>Paramecium</taxon>
    </lineage>
</organism>
<comment type="caution">
    <text evidence="1">The sequence shown here is derived from an EMBL/GenBank/DDBJ whole genome shotgun (WGS) entry which is preliminary data.</text>
</comment>
<accession>A0A8S1VRF8</accession>
<dbReference type="Proteomes" id="UP000683925">
    <property type="component" value="Unassembled WGS sequence"/>
</dbReference>
<protein>
    <submittedName>
        <fullName evidence="1">Uncharacterized protein</fullName>
    </submittedName>
</protein>
<gene>
    <name evidence="1" type="ORF">POCTA_138.1.T0740005</name>
</gene>
<sequence length="185" mass="22858">MNQNDILIKLQEEQKPKMHELHLIQQRELYDMIRHHQQEQLQIIEINLPQFIRSQLFREKKQTNLNYKSYNFSQYKLLKLTDFKESWSRIEAQQYKLKNRSNQKKKWIGCLNLQNIYQNEVIEQVKSEHRHFKKESLKVNVNKQPLYKEDWNIQGQFQNQFSSFNHKSLEDQIMIQKKMNYQNMN</sequence>
<reference evidence="1" key="1">
    <citation type="submission" date="2021-01" db="EMBL/GenBank/DDBJ databases">
        <authorList>
            <consortium name="Genoscope - CEA"/>
            <person name="William W."/>
        </authorList>
    </citation>
    <scope>NUCLEOTIDE SEQUENCE</scope>
</reference>
<dbReference type="AlphaFoldDB" id="A0A8S1VRF8"/>